<reference evidence="5" key="3">
    <citation type="submission" date="2025-09" db="UniProtKB">
        <authorList>
            <consortium name="Ensembl"/>
        </authorList>
    </citation>
    <scope>IDENTIFICATION</scope>
</reference>
<dbReference type="Pfam" id="PF12480">
    <property type="entry name" value="GARIL_Rab2_bd"/>
    <property type="match status" value="1"/>
</dbReference>
<evidence type="ECO:0000313" key="5">
    <source>
        <dbReference type="Ensembl" id="ENSMUNP00000007482.2"/>
    </source>
</evidence>
<reference evidence="5" key="2">
    <citation type="submission" date="2025-08" db="UniProtKB">
        <authorList>
            <consortium name="Ensembl"/>
        </authorList>
    </citation>
    <scope>IDENTIFICATION</scope>
</reference>
<dbReference type="InterPro" id="IPR056242">
    <property type="entry name" value="PIN_TASOR"/>
</dbReference>
<dbReference type="GO" id="GO:0005654">
    <property type="term" value="C:nucleoplasm"/>
    <property type="evidence" value="ECO:0007669"/>
    <property type="project" value="TreeGrafter"/>
</dbReference>
<feature type="domain" description="TASOR PIN" evidence="4">
    <location>
        <begin position="2164"/>
        <end position="2303"/>
    </location>
</feature>
<feature type="domain" description="TASOR alpha/beta" evidence="3">
    <location>
        <begin position="2068"/>
        <end position="2160"/>
    </location>
</feature>
<feature type="compositionally biased region" description="Low complexity" evidence="1">
    <location>
        <begin position="1165"/>
        <end position="1184"/>
    </location>
</feature>
<feature type="compositionally biased region" description="Low complexity" evidence="1">
    <location>
        <begin position="1627"/>
        <end position="1640"/>
    </location>
</feature>
<gene>
    <name evidence="5" type="primary">LOC101871031</name>
</gene>
<feature type="compositionally biased region" description="Polar residues" evidence="1">
    <location>
        <begin position="1911"/>
        <end position="1928"/>
    </location>
</feature>
<feature type="compositionally biased region" description="Polar residues" evidence="1">
    <location>
        <begin position="703"/>
        <end position="733"/>
    </location>
</feature>
<evidence type="ECO:0000259" key="4">
    <source>
        <dbReference type="Pfam" id="PF24630"/>
    </source>
</evidence>
<protein>
    <recommendedName>
        <fullName evidence="7">DUF3715 domain-containing protein</fullName>
    </recommendedName>
</protein>
<feature type="region of interest" description="Disordered" evidence="1">
    <location>
        <begin position="376"/>
        <end position="444"/>
    </location>
</feature>
<evidence type="ECO:0000256" key="1">
    <source>
        <dbReference type="SAM" id="MobiDB-lite"/>
    </source>
</evidence>
<dbReference type="PANTHER" id="PTHR16207">
    <property type="entry name" value="SET DOMAIN-CONTAINING PROTEIN"/>
    <property type="match status" value="1"/>
</dbReference>
<feature type="compositionally biased region" description="Polar residues" evidence="1">
    <location>
        <begin position="486"/>
        <end position="500"/>
    </location>
</feature>
<feature type="region of interest" description="Disordered" evidence="1">
    <location>
        <begin position="911"/>
        <end position="1064"/>
    </location>
</feature>
<keyword evidence="6" id="KW-1185">Reference proteome</keyword>
<feature type="region of interest" description="Disordered" evidence="1">
    <location>
        <begin position="1084"/>
        <end position="1488"/>
    </location>
</feature>
<reference evidence="5" key="1">
    <citation type="submission" date="2020-03" db="EMBL/GenBank/DDBJ databases">
        <title>Melopsittacus undulatus (budgerigar) genome, bMelUnd1, maternal haplotype with Z.</title>
        <authorList>
            <person name="Gedman G."/>
            <person name="Mountcastle J."/>
            <person name="Haase B."/>
            <person name="Formenti G."/>
            <person name="Wright T."/>
            <person name="Apodaca J."/>
            <person name="Pelan S."/>
            <person name="Chow W."/>
            <person name="Rhie A."/>
            <person name="Howe K."/>
            <person name="Fedrigo O."/>
            <person name="Jarvis E.D."/>
        </authorList>
    </citation>
    <scope>NUCLEOTIDE SEQUENCE [LARGE SCALE GENOMIC DNA]</scope>
</reference>
<feature type="region of interest" description="Disordered" evidence="1">
    <location>
        <begin position="1891"/>
        <end position="1928"/>
    </location>
</feature>
<feature type="compositionally biased region" description="Basic and acidic residues" evidence="1">
    <location>
        <begin position="418"/>
        <end position="429"/>
    </location>
</feature>
<feature type="region of interest" description="Disordered" evidence="1">
    <location>
        <begin position="486"/>
        <end position="602"/>
    </location>
</feature>
<feature type="domain" description="Golgi associated RAB2 interactor protein-like Rab2B-binding" evidence="2">
    <location>
        <begin position="148"/>
        <end position="215"/>
    </location>
</feature>
<evidence type="ECO:0008006" key="7">
    <source>
        <dbReference type="Google" id="ProtNLM"/>
    </source>
</evidence>
<dbReference type="Ensembl" id="ENSMUNT00000008654.2">
    <property type="protein sequence ID" value="ENSMUNP00000007482.2"/>
    <property type="gene ID" value="ENSMUNG00000005985.2"/>
</dbReference>
<feature type="compositionally biased region" description="Basic and acidic residues" evidence="1">
    <location>
        <begin position="950"/>
        <end position="984"/>
    </location>
</feature>
<dbReference type="Pfam" id="PF23314">
    <property type="entry name" value="TASOR_alpha-beta"/>
    <property type="match status" value="1"/>
</dbReference>
<feature type="compositionally biased region" description="Basic and acidic residues" evidence="1">
    <location>
        <begin position="1054"/>
        <end position="1064"/>
    </location>
</feature>
<feature type="compositionally biased region" description="Basic and acidic residues" evidence="1">
    <location>
        <begin position="1532"/>
        <end position="1543"/>
    </location>
</feature>
<dbReference type="InterPro" id="IPR046432">
    <property type="entry name" value="TASOR"/>
</dbReference>
<feature type="compositionally biased region" description="Low complexity" evidence="1">
    <location>
        <begin position="1321"/>
        <end position="1341"/>
    </location>
</feature>
<feature type="region of interest" description="Disordered" evidence="1">
    <location>
        <begin position="885"/>
        <end position="904"/>
    </location>
</feature>
<feature type="region of interest" description="Disordered" evidence="1">
    <location>
        <begin position="1765"/>
        <end position="1786"/>
    </location>
</feature>
<feature type="region of interest" description="Disordered" evidence="1">
    <location>
        <begin position="1717"/>
        <end position="1744"/>
    </location>
</feature>
<feature type="compositionally biased region" description="Polar residues" evidence="1">
    <location>
        <begin position="1012"/>
        <end position="1021"/>
    </location>
</feature>
<feature type="region of interest" description="Disordered" evidence="1">
    <location>
        <begin position="622"/>
        <end position="686"/>
    </location>
</feature>
<feature type="region of interest" description="Disordered" evidence="1">
    <location>
        <begin position="701"/>
        <end position="734"/>
    </location>
</feature>
<feature type="compositionally biased region" description="Polar residues" evidence="1">
    <location>
        <begin position="893"/>
        <end position="904"/>
    </location>
</feature>
<dbReference type="Proteomes" id="UP000694405">
    <property type="component" value="Chromosome 5"/>
</dbReference>
<feature type="compositionally biased region" description="Low complexity" evidence="1">
    <location>
        <begin position="1433"/>
        <end position="1448"/>
    </location>
</feature>
<feature type="compositionally biased region" description="Acidic residues" evidence="1">
    <location>
        <begin position="1114"/>
        <end position="1130"/>
    </location>
</feature>
<accession>A0A8V5GA33</accession>
<feature type="compositionally biased region" description="Basic and acidic residues" evidence="1">
    <location>
        <begin position="1354"/>
        <end position="1370"/>
    </location>
</feature>
<dbReference type="PANTHER" id="PTHR16207:SF10">
    <property type="entry name" value="PROTEIN TASOR 2"/>
    <property type="match status" value="1"/>
</dbReference>
<dbReference type="GO" id="GO:0045814">
    <property type="term" value="P:negative regulation of gene expression, epigenetic"/>
    <property type="evidence" value="ECO:0007669"/>
    <property type="project" value="InterPro"/>
</dbReference>
<dbReference type="InterPro" id="IPR022168">
    <property type="entry name" value="GARIL-like_Rab2B-bd"/>
</dbReference>
<sequence>MSRSNLPSKTSRCLAFEQSQYYVYEVSGGSTAERPRQICPYIIITYQYREPKEMPVLAIESLPELNHKALHCPWRGQLSIRGQRLCSIALRTPHSSMTPAQLPPNLDINHVMGLSDLKKKLPEAAFEKRNYTGNEVCFQGINFSLYEVEISNKEQYKMDHLIENLKEKDLAIIKYLQDQGFLILLTPSALAQDDGFDTKEPGSLLALFLFTSSQSMALKAAEHQPRDEREESDISLKVASVLPRLRYALQQATSSAGQDTLSPSTWIKHHFQEYAKLDQNTESTSGQSSEVPFSFTLSLTEDECTNPLKKCSEESFSQLQSYLSDSSSYTLPLTTALGCLPGAPESLCCDSEDADKPYLSSVLLPDLFLFNTAGETEVRSEDPDPTLGLDQVGEEPAEGVKLTDSLLVQSSRKKPKRQAADSTRDELPPPEKQMGDSSSNRKAAKQINLALSSEKPASTDMSDEPTLELANLRLPRRRKRGAEILSTVQQTQSGAVQKETSAPDAPTLETKRRRLLKEPEEKVPVAESTTKPVKMQIRKTVAKCSWKPKANMQAGSEPQEPPSVLPREASSQWHGDDSKMDNEVTAESCNHSSDSPEEQQSHHKHGCSCVAANCEYHSEERLADGDPSYSKVVPNQKHPPAKNKVLTDLASSPREKNSKVSCMNNRSKPRPAKPHALHPKKTPKTTKVNKVNNQTLIAAEHSYASQVPEQSKRPMNSKGTSSAAPASTRSNRTGPMVGKVLPFRHQQSSSHPQGIAMRHRSRVKEDFAKTHTVSICDGSITVTHHWNAPYNFYWDSKYTSDPMEKAIVRALHGPWNSRFTDDVQELKLILHVWMALFYSKPRLLSSTRVVVEHSDPKKYVSINTTWDFLDFSDEGEDYFVLEKCPADSRSDPDQTPSSSVEPTTCNQAQFQPADSQTDADGTPAVVDSTVSSSGELPCGEEEPSSTSCPEHAEEKDKEPAAITEEHGHDIPTITKEKPPKEGRMQDATTTPSPADELSGTSKPPAVLGKENPCSQAPNPSSAPWRDAPCTLHGQGQQQKSGWTAGSGNGPGPPKDTESMGDAEHCMEIEDSGWASSDRPHQALGWLFLESSPTTAKPGGARRERRESQNLSGCSEEEVEEAEEEKEDCEYESTALEPGFLAFSASSDDSMDYDHNEQNPVPPAWPQGSGVPVPSPPALASACPGRLTPDLSNGTGTGPQRLPGGVARSLNMLEETLATPDAEVKGVGSAHTGSAADGGSPCDSRLLPPSPSDPSLVGETQPDNNCAPSAAGWESAGSRAGSPSSQDLSLALSSDSSSVCLTPLGRAAGPGAAPEEQDTLVSIWSPSQSSVGGSSGLSQGFGDDADAELPFLSTDEVKQEGNKGLVEEERSIPSANSMDVLASSGASDGQDFAYTAFADGSEAEDSDDVCIRAKESSRSSKRRTVMVAHKLQEPEPSLHSLLEPEPSSSMQEGMSAMEKQQQRNPNGLSSSAHDPPPASPSHGEHTDPHHCLLEWRPVLHQHEGSCGQVHAAEVSVAAGSCSGSLKPRCVEEVGKGTDPCHAEPAESSPMDVPGDLGLMPPAPPHGHKASLHSTEPHSVLREHPRVLSPASDAAPWSCRMDTSPGDQAADAAGSHEREPILPEGLEGGSSFPLAGSASSSSREMLMPLSELQSMCNQGEQEAQGADVLPELHQGSTEVDDTEIHSPPFPELSLHAQRVLSAENLELADADAVSDGLLGSKQLPSKDTHMDSTFEASSSDSSQEPSWSLLTARASCSRSMDAAGTRTNCGSFPGSPVHSEGCSEDRGSLDMEVRPRSRAEHGWTVSPGDTSNELIPPHVTIRDRQGIAKQCRNLVVTRKCQEPQKRHRHCMGQSHLLRSLWGTWRGFEGLTQRTLDMEYLRFRDKLKHILRSGKPPFSTSKNTFPKDFCPQVMSETSPEPQAPTPRSRSPLQVTILPWDTWSSGLDWHEDPQHGDQDTPWQDSLCDKRSWAQNTSQGFHLSKLKYNHRLQDTEGDVAIIFDEFRRVMLRTAGVGPQGQEGVPGHMGDTSEWTCASLAGRLETFEEMITDLCSSLRSHLCSVVKEACGRNGSFYLVETGKEPFFARLKTLLRELGHMETEPLRFCQAKYPDTDRLLVVIRNEDVSSHIHSVPCLLQLKHHPNVVFAGVDSPEDVPGHTYQELFHSGGFVVSDDGLLETVTLGQLKEVVNVLEKLNRSGRWKWLLHYKESKKLREDTRMDPNAHKKYSILRTCQGADLMEVLHYHTCDSVSPPSSEHIRCLLNLQVQHISARFAVYLTETPDVSREVLESKGILVADVNTFLGKVQKVAAPFRRSYW</sequence>
<feature type="compositionally biased region" description="Basic residues" evidence="1">
    <location>
        <begin position="667"/>
        <end position="684"/>
    </location>
</feature>
<evidence type="ECO:0000313" key="6">
    <source>
        <dbReference type="Proteomes" id="UP000694405"/>
    </source>
</evidence>
<organism evidence="5 6">
    <name type="scientific">Melopsittacus undulatus</name>
    <name type="common">Budgerigar</name>
    <name type="synonym">Psittacus undulatus</name>
    <dbReference type="NCBI Taxonomy" id="13146"/>
    <lineage>
        <taxon>Eukaryota</taxon>
        <taxon>Metazoa</taxon>
        <taxon>Chordata</taxon>
        <taxon>Craniata</taxon>
        <taxon>Vertebrata</taxon>
        <taxon>Euteleostomi</taxon>
        <taxon>Archelosauria</taxon>
        <taxon>Archosauria</taxon>
        <taxon>Dinosauria</taxon>
        <taxon>Saurischia</taxon>
        <taxon>Theropoda</taxon>
        <taxon>Coelurosauria</taxon>
        <taxon>Aves</taxon>
        <taxon>Neognathae</taxon>
        <taxon>Neoaves</taxon>
        <taxon>Telluraves</taxon>
        <taxon>Australaves</taxon>
        <taxon>Psittaciformes</taxon>
        <taxon>Psittaculidae</taxon>
        <taxon>Melopsittacus</taxon>
    </lineage>
</organism>
<feature type="compositionally biased region" description="Low complexity" evidence="1">
    <location>
        <begin position="1281"/>
        <end position="1297"/>
    </location>
</feature>
<accession>A0A8C6J3C5</accession>
<feature type="compositionally biased region" description="Polar residues" evidence="1">
    <location>
        <begin position="1457"/>
        <end position="1467"/>
    </location>
</feature>
<feature type="compositionally biased region" description="Basic and acidic residues" evidence="1">
    <location>
        <begin position="1408"/>
        <end position="1417"/>
    </location>
</feature>
<proteinExistence type="predicted"/>
<name>A0A8C6J3C5_MELUD</name>
<dbReference type="Pfam" id="PF24630">
    <property type="entry name" value="PIN_TASOR"/>
    <property type="match status" value="1"/>
</dbReference>
<feature type="compositionally biased region" description="Polar residues" evidence="1">
    <location>
        <begin position="1033"/>
        <end position="1043"/>
    </location>
</feature>
<feature type="compositionally biased region" description="Low complexity" evidence="1">
    <location>
        <begin position="1731"/>
        <end position="1744"/>
    </location>
</feature>
<evidence type="ECO:0000259" key="3">
    <source>
        <dbReference type="Pfam" id="PF23314"/>
    </source>
</evidence>
<feature type="compositionally biased region" description="Basic and acidic residues" evidence="1">
    <location>
        <begin position="1573"/>
        <end position="1584"/>
    </location>
</feature>
<dbReference type="InterPro" id="IPR056243">
    <property type="entry name" value="TASOR_ab_dom"/>
</dbReference>
<feature type="region of interest" description="Disordered" evidence="1">
    <location>
        <begin position="1532"/>
        <end position="1642"/>
    </location>
</feature>
<evidence type="ECO:0000259" key="2">
    <source>
        <dbReference type="Pfam" id="PF12480"/>
    </source>
</evidence>